<accession>A0AAD1YB50</accession>
<comment type="caution">
    <text evidence="2">The sequence shown here is derived from an EMBL/GenBank/DDBJ whole genome shotgun (WGS) entry which is preliminary data.</text>
</comment>
<proteinExistence type="predicted"/>
<sequence>MKLEKLKNFALKKGFNIKYVEFEAHLGMLIGNHIYLSNSISKEKEVFVLAHEIAHGYLHKDKGNTIKSPRHKEYEEQANRAAELILDLLSMDMDSCNVGGAD</sequence>
<dbReference type="Pfam" id="PF06114">
    <property type="entry name" value="Peptidase_M78"/>
    <property type="match status" value="1"/>
</dbReference>
<dbReference type="AlphaFoldDB" id="A0AAD1YB50"/>
<dbReference type="RefSeq" id="WP_317049086.1">
    <property type="nucleotide sequence ID" value="NZ_CAMRXC010000022.1"/>
</dbReference>
<dbReference type="EMBL" id="CAMTCP010000006">
    <property type="protein sequence ID" value="CAI3538467.1"/>
    <property type="molecule type" value="Genomic_DNA"/>
</dbReference>
<reference evidence="2" key="1">
    <citation type="submission" date="2022-10" db="EMBL/GenBank/DDBJ databases">
        <authorList>
            <person name="Aires J."/>
            <person name="Mesa V."/>
        </authorList>
    </citation>
    <scope>NUCLEOTIDE SEQUENCE</scope>
    <source>
        <strain evidence="2">Clostridium neonatale JD116</strain>
    </source>
</reference>
<dbReference type="Gene3D" id="1.10.10.2910">
    <property type="match status" value="1"/>
</dbReference>
<dbReference type="Proteomes" id="UP001189143">
    <property type="component" value="Unassembled WGS sequence"/>
</dbReference>
<organism evidence="2 3">
    <name type="scientific">Clostridium neonatale</name>
    <dbReference type="NCBI Taxonomy" id="137838"/>
    <lineage>
        <taxon>Bacteria</taxon>
        <taxon>Bacillati</taxon>
        <taxon>Bacillota</taxon>
        <taxon>Clostridia</taxon>
        <taxon>Eubacteriales</taxon>
        <taxon>Clostridiaceae</taxon>
        <taxon>Clostridium</taxon>
    </lineage>
</organism>
<name>A0AAD1YB50_9CLOT</name>
<evidence type="ECO:0000313" key="2">
    <source>
        <dbReference type="EMBL" id="CAI3538467.1"/>
    </source>
</evidence>
<evidence type="ECO:0000259" key="1">
    <source>
        <dbReference type="Pfam" id="PF06114"/>
    </source>
</evidence>
<protein>
    <submittedName>
        <fullName evidence="2">ImmA/IrrE family metallo-endopeptidase</fullName>
    </submittedName>
</protein>
<gene>
    <name evidence="2" type="ORF">CNEO2_1050005</name>
</gene>
<feature type="domain" description="IrrE N-terminal-like" evidence="1">
    <location>
        <begin position="15"/>
        <end position="85"/>
    </location>
</feature>
<evidence type="ECO:0000313" key="3">
    <source>
        <dbReference type="Proteomes" id="UP001189143"/>
    </source>
</evidence>
<dbReference type="InterPro" id="IPR010359">
    <property type="entry name" value="IrrE_HExxH"/>
</dbReference>